<evidence type="ECO:0000313" key="12">
    <source>
        <dbReference type="Proteomes" id="UP001642487"/>
    </source>
</evidence>
<gene>
    <name evidence="11" type="ORF">CITCOLO1_LOCUS14507</name>
</gene>
<keyword evidence="7 9" id="KW-0472">Membrane</keyword>
<proteinExistence type="inferred from homology"/>
<dbReference type="InterPro" id="IPR017088">
    <property type="entry name" value="Wax_synthase_Magnoliopsida"/>
</dbReference>
<dbReference type="EMBL" id="OZ021739">
    <property type="protein sequence ID" value="CAK9322362.1"/>
    <property type="molecule type" value="Genomic_DNA"/>
</dbReference>
<comment type="similarity">
    <text evidence="2">Belongs to the wax synthase family.</text>
</comment>
<dbReference type="PANTHER" id="PTHR31595">
    <property type="entry name" value="LONG-CHAIN-ALCOHOL O-FATTY-ACYLTRANSFERASE 3-RELATED"/>
    <property type="match status" value="1"/>
</dbReference>
<keyword evidence="6" id="KW-0443">Lipid metabolism</keyword>
<feature type="transmembrane region" description="Helical" evidence="9">
    <location>
        <begin position="32"/>
        <end position="50"/>
    </location>
</feature>
<keyword evidence="12" id="KW-1185">Reference proteome</keyword>
<dbReference type="Pfam" id="PF13813">
    <property type="entry name" value="MBOAT_2"/>
    <property type="match status" value="1"/>
</dbReference>
<reference evidence="11 12" key="1">
    <citation type="submission" date="2024-03" db="EMBL/GenBank/DDBJ databases">
        <authorList>
            <person name="Gkanogiannis A."/>
            <person name="Becerra Lopez-Lavalle L."/>
        </authorList>
    </citation>
    <scope>NUCLEOTIDE SEQUENCE [LARGE SCALE GENOMIC DNA]</scope>
</reference>
<protein>
    <recommendedName>
        <fullName evidence="10">Wax synthase domain-containing protein</fullName>
    </recommendedName>
</protein>
<accession>A0ABP0YQZ7</accession>
<evidence type="ECO:0000256" key="2">
    <source>
        <dbReference type="ARBA" id="ARBA00007282"/>
    </source>
</evidence>
<evidence type="ECO:0000256" key="6">
    <source>
        <dbReference type="ARBA" id="ARBA00023098"/>
    </source>
</evidence>
<evidence type="ECO:0000259" key="10">
    <source>
        <dbReference type="Pfam" id="PF13813"/>
    </source>
</evidence>
<organism evidence="11 12">
    <name type="scientific">Citrullus colocynthis</name>
    <name type="common">colocynth</name>
    <dbReference type="NCBI Taxonomy" id="252529"/>
    <lineage>
        <taxon>Eukaryota</taxon>
        <taxon>Viridiplantae</taxon>
        <taxon>Streptophyta</taxon>
        <taxon>Embryophyta</taxon>
        <taxon>Tracheophyta</taxon>
        <taxon>Spermatophyta</taxon>
        <taxon>Magnoliopsida</taxon>
        <taxon>eudicotyledons</taxon>
        <taxon>Gunneridae</taxon>
        <taxon>Pentapetalae</taxon>
        <taxon>rosids</taxon>
        <taxon>fabids</taxon>
        <taxon>Cucurbitales</taxon>
        <taxon>Cucurbitaceae</taxon>
        <taxon>Benincaseae</taxon>
        <taxon>Citrullus</taxon>
    </lineage>
</organism>
<dbReference type="Proteomes" id="UP001642487">
    <property type="component" value="Chromosome 5"/>
</dbReference>
<evidence type="ECO:0000256" key="3">
    <source>
        <dbReference type="ARBA" id="ARBA00022679"/>
    </source>
</evidence>
<feature type="transmembrane region" description="Helical" evidence="9">
    <location>
        <begin position="231"/>
        <end position="254"/>
    </location>
</feature>
<dbReference type="PANTHER" id="PTHR31595:SF46">
    <property type="entry name" value="ACYL-COA--STEROL O-ACYLTRANSFERASE 1"/>
    <property type="match status" value="1"/>
</dbReference>
<evidence type="ECO:0000256" key="9">
    <source>
        <dbReference type="SAM" id="Phobius"/>
    </source>
</evidence>
<feature type="transmembrane region" description="Helical" evidence="9">
    <location>
        <begin position="333"/>
        <end position="351"/>
    </location>
</feature>
<keyword evidence="8" id="KW-0012">Acyltransferase</keyword>
<evidence type="ECO:0000256" key="8">
    <source>
        <dbReference type="ARBA" id="ARBA00023315"/>
    </source>
</evidence>
<name>A0ABP0YQZ7_9ROSI</name>
<dbReference type="PIRSF" id="PIRSF037006">
    <property type="entry name" value="Wax_synthase"/>
    <property type="match status" value="1"/>
</dbReference>
<evidence type="ECO:0000256" key="5">
    <source>
        <dbReference type="ARBA" id="ARBA00022989"/>
    </source>
</evidence>
<feature type="transmembrane region" description="Helical" evidence="9">
    <location>
        <begin position="290"/>
        <end position="312"/>
    </location>
</feature>
<evidence type="ECO:0000256" key="1">
    <source>
        <dbReference type="ARBA" id="ARBA00004141"/>
    </source>
</evidence>
<keyword evidence="5 9" id="KW-1133">Transmembrane helix</keyword>
<keyword evidence="4 9" id="KW-0812">Transmembrane</keyword>
<feature type="transmembrane region" description="Helical" evidence="9">
    <location>
        <begin position="62"/>
        <end position="80"/>
    </location>
</feature>
<evidence type="ECO:0000313" key="11">
    <source>
        <dbReference type="EMBL" id="CAK9322362.1"/>
    </source>
</evidence>
<feature type="transmembrane region" description="Helical" evidence="9">
    <location>
        <begin position="266"/>
        <end position="284"/>
    </location>
</feature>
<dbReference type="InterPro" id="IPR044851">
    <property type="entry name" value="Wax_synthase"/>
</dbReference>
<comment type="subcellular location">
    <subcellularLocation>
        <location evidence="1">Membrane</location>
        <topology evidence="1">Multi-pass membrane protein</topology>
    </subcellularLocation>
</comment>
<dbReference type="InterPro" id="IPR032805">
    <property type="entry name" value="Wax_synthase_dom"/>
</dbReference>
<keyword evidence="3" id="KW-0808">Transferase</keyword>
<feature type="domain" description="Wax synthase" evidence="10">
    <location>
        <begin position="183"/>
        <end position="268"/>
    </location>
</feature>
<evidence type="ECO:0000256" key="7">
    <source>
        <dbReference type="ARBA" id="ARBA00023136"/>
    </source>
</evidence>
<sequence length="354" mass="39862">MAAEIHTLLQTLFLVSSSLCFCFIIRNSIPNGFFKFLLILPFFFLFLYIPLQFQTIHFQGPIGFFIGWLGSFKLLLFAFGKGPLCSPATSSSLLRFLAVGSLPIEIPDQSAANHSNPKLVLSFSYGAKLGFLILTIVAINFKNHFHPNASLIFYCLLIYFFLEFLIGSSAALAKAVLGVELLPYFNEPYLSDSLQDFWGRRWNLMTSRILRLTVYDPCRKLTIRVIGRKPATMLAVMATFVVSGLMHELIYFYIIRLAPTWEVTCFFLVHGVCLMTEMAVKLAVGGRFRLPQVVSTPLTVGFVMGTGCWLFFPQCLRAKMDVRMFEEHAAIGAFVKSLIVDLITPFGFISLQSK</sequence>
<feature type="transmembrane region" description="Helical" evidence="9">
    <location>
        <begin position="119"/>
        <end position="139"/>
    </location>
</feature>
<evidence type="ECO:0000256" key="4">
    <source>
        <dbReference type="ARBA" id="ARBA00022692"/>
    </source>
</evidence>
<feature type="transmembrane region" description="Helical" evidence="9">
    <location>
        <begin position="151"/>
        <end position="173"/>
    </location>
</feature>